<evidence type="ECO:0000313" key="3">
    <source>
        <dbReference type="Proteomes" id="UP001187192"/>
    </source>
</evidence>
<keyword evidence="3" id="KW-1185">Reference proteome</keyword>
<evidence type="ECO:0000256" key="1">
    <source>
        <dbReference type="SAM" id="Phobius"/>
    </source>
</evidence>
<dbReference type="EMBL" id="BTGU01000032">
    <property type="protein sequence ID" value="GMN49917.1"/>
    <property type="molecule type" value="Genomic_DNA"/>
</dbReference>
<keyword evidence="1" id="KW-1133">Transmembrane helix</keyword>
<sequence length="61" mass="6731">MKLSLLCPSFPSLIIVFYFLLILSAMAMQFSQVSSARKLMRVALSPPPSPSMAKQLIFAVL</sequence>
<keyword evidence="1" id="KW-0472">Membrane</keyword>
<dbReference type="Proteomes" id="UP001187192">
    <property type="component" value="Unassembled WGS sequence"/>
</dbReference>
<protein>
    <submittedName>
        <fullName evidence="2">Uncharacterized protein</fullName>
    </submittedName>
</protein>
<organism evidence="2 3">
    <name type="scientific">Ficus carica</name>
    <name type="common">Common fig</name>
    <dbReference type="NCBI Taxonomy" id="3494"/>
    <lineage>
        <taxon>Eukaryota</taxon>
        <taxon>Viridiplantae</taxon>
        <taxon>Streptophyta</taxon>
        <taxon>Embryophyta</taxon>
        <taxon>Tracheophyta</taxon>
        <taxon>Spermatophyta</taxon>
        <taxon>Magnoliopsida</taxon>
        <taxon>eudicotyledons</taxon>
        <taxon>Gunneridae</taxon>
        <taxon>Pentapetalae</taxon>
        <taxon>rosids</taxon>
        <taxon>fabids</taxon>
        <taxon>Rosales</taxon>
        <taxon>Moraceae</taxon>
        <taxon>Ficeae</taxon>
        <taxon>Ficus</taxon>
    </lineage>
</organism>
<dbReference type="AlphaFoldDB" id="A0AA88DCA5"/>
<reference evidence="2" key="1">
    <citation type="submission" date="2023-07" db="EMBL/GenBank/DDBJ databases">
        <title>draft genome sequence of fig (Ficus carica).</title>
        <authorList>
            <person name="Takahashi T."/>
            <person name="Nishimura K."/>
        </authorList>
    </citation>
    <scope>NUCLEOTIDE SEQUENCE</scope>
</reference>
<accession>A0AA88DCA5</accession>
<comment type="caution">
    <text evidence="2">The sequence shown here is derived from an EMBL/GenBank/DDBJ whole genome shotgun (WGS) entry which is preliminary data.</text>
</comment>
<proteinExistence type="predicted"/>
<name>A0AA88DCA5_FICCA</name>
<evidence type="ECO:0000313" key="2">
    <source>
        <dbReference type="EMBL" id="GMN49917.1"/>
    </source>
</evidence>
<feature type="transmembrane region" description="Helical" evidence="1">
    <location>
        <begin position="12"/>
        <end position="31"/>
    </location>
</feature>
<gene>
    <name evidence="2" type="ORF">TIFTF001_019076</name>
</gene>
<dbReference type="Gramene" id="FCD_00003126-RA">
    <property type="protein sequence ID" value="FCD_00003126-RA:cds"/>
    <property type="gene ID" value="FCD_00003126"/>
</dbReference>
<keyword evidence="1" id="KW-0812">Transmembrane</keyword>